<dbReference type="EMBL" id="LSRX01000103">
    <property type="protein sequence ID" value="OLQ09154.1"/>
    <property type="molecule type" value="Genomic_DNA"/>
</dbReference>
<name>A0A1Q9ENZ4_SYMMI</name>
<sequence>MDGHDLQTLLLDPAVFSQLALRAQLQQYAQQQMLQQQMLQQQQIQLQQQQLQQQMQMQGTPGRVLQRV</sequence>
<keyword evidence="2" id="KW-1185">Reference proteome</keyword>
<evidence type="ECO:0000313" key="2">
    <source>
        <dbReference type="Proteomes" id="UP000186817"/>
    </source>
</evidence>
<reference evidence="1 2" key="1">
    <citation type="submission" date="2016-02" db="EMBL/GenBank/DDBJ databases">
        <title>Genome analysis of coral dinoflagellate symbionts highlights evolutionary adaptations to a symbiotic lifestyle.</title>
        <authorList>
            <person name="Aranda M."/>
            <person name="Li Y."/>
            <person name="Liew Y.J."/>
            <person name="Baumgarten S."/>
            <person name="Simakov O."/>
            <person name="Wilson M."/>
            <person name="Piel J."/>
            <person name="Ashoor H."/>
            <person name="Bougouffa S."/>
            <person name="Bajic V.B."/>
            <person name="Ryu T."/>
            <person name="Ravasi T."/>
            <person name="Bayer T."/>
            <person name="Micklem G."/>
            <person name="Kim H."/>
            <person name="Bhak J."/>
            <person name="Lajeunesse T.C."/>
            <person name="Voolstra C.R."/>
        </authorList>
    </citation>
    <scope>NUCLEOTIDE SEQUENCE [LARGE SCALE GENOMIC DNA]</scope>
    <source>
        <strain evidence="1 2">CCMP2467</strain>
    </source>
</reference>
<dbReference type="AlphaFoldDB" id="A0A1Q9ENZ4"/>
<organism evidence="1 2">
    <name type="scientific">Symbiodinium microadriaticum</name>
    <name type="common">Dinoflagellate</name>
    <name type="synonym">Zooxanthella microadriatica</name>
    <dbReference type="NCBI Taxonomy" id="2951"/>
    <lineage>
        <taxon>Eukaryota</taxon>
        <taxon>Sar</taxon>
        <taxon>Alveolata</taxon>
        <taxon>Dinophyceae</taxon>
        <taxon>Suessiales</taxon>
        <taxon>Symbiodiniaceae</taxon>
        <taxon>Symbiodinium</taxon>
    </lineage>
</organism>
<dbReference type="Proteomes" id="UP000186817">
    <property type="component" value="Unassembled WGS sequence"/>
</dbReference>
<proteinExistence type="predicted"/>
<gene>
    <name evidence="1" type="ORF">AK812_SmicGene7343</name>
</gene>
<protein>
    <submittedName>
        <fullName evidence="1">Uncharacterized protein</fullName>
    </submittedName>
</protein>
<accession>A0A1Q9ENZ4</accession>
<evidence type="ECO:0000313" key="1">
    <source>
        <dbReference type="EMBL" id="OLQ09154.1"/>
    </source>
</evidence>
<comment type="caution">
    <text evidence="1">The sequence shown here is derived from an EMBL/GenBank/DDBJ whole genome shotgun (WGS) entry which is preliminary data.</text>
</comment>